<dbReference type="Gene3D" id="1.20.120.1630">
    <property type="match status" value="1"/>
</dbReference>
<evidence type="ECO:0000313" key="7">
    <source>
        <dbReference type="Proteomes" id="UP000182278"/>
    </source>
</evidence>
<evidence type="ECO:0008006" key="8">
    <source>
        <dbReference type="Google" id="ProtNLM"/>
    </source>
</evidence>
<dbReference type="AlphaFoldDB" id="A0A1J4SEP7"/>
<dbReference type="GO" id="GO:0012505">
    <property type="term" value="C:endomembrane system"/>
    <property type="evidence" value="ECO:0007669"/>
    <property type="project" value="UniProtKB-SubCell"/>
</dbReference>
<dbReference type="EMBL" id="MNUO01000031">
    <property type="protein sequence ID" value="OIN97923.1"/>
    <property type="molecule type" value="Genomic_DNA"/>
</dbReference>
<keyword evidence="3 5" id="KW-1133">Transmembrane helix</keyword>
<keyword evidence="2 5" id="KW-0812">Transmembrane</keyword>
<feature type="transmembrane region" description="Helical" evidence="5">
    <location>
        <begin position="41"/>
        <end position="74"/>
    </location>
</feature>
<dbReference type="Proteomes" id="UP000182278">
    <property type="component" value="Unassembled WGS sequence"/>
</dbReference>
<evidence type="ECO:0000256" key="3">
    <source>
        <dbReference type="ARBA" id="ARBA00022989"/>
    </source>
</evidence>
<evidence type="ECO:0000256" key="4">
    <source>
        <dbReference type="ARBA" id="ARBA00023136"/>
    </source>
</evidence>
<sequence length="339" mass="38907">MLFIVGALAFLICASHVYLNKIFRRGVAIKGLYSYIRHPQYLALGIWGIGMAILWPRFLVLASLSLMFILYYFLAKDEERRMLRQYGETYAPYMDKTGMFFPKFIEKSFTKLIPDTKVKYLLIPLIAVTVTIGIGFILRTITLNQLHFDARDNITLVSILPEDNEDCIKSLDGISNTAYSKISFIQEGKYYLGYLMPADYIMQGMIANTGSDFHLYKKNHTLAMISEWVFHPFSHLRASPALHMAKMHNVDPVMARRHHCPIGIDREYMDCKDCPYRRIVFIQIEDNHNKRVSGKASLSFNIVRKPVGFIDINVQTGEIINMKEVEKATAWGDVPTPAI</sequence>
<evidence type="ECO:0000313" key="6">
    <source>
        <dbReference type="EMBL" id="OIN97923.1"/>
    </source>
</evidence>
<evidence type="ECO:0000256" key="1">
    <source>
        <dbReference type="ARBA" id="ARBA00004127"/>
    </source>
</evidence>
<gene>
    <name evidence="6" type="ORF">AUJ66_02030</name>
</gene>
<feature type="transmembrane region" description="Helical" evidence="5">
    <location>
        <begin position="120"/>
        <end position="138"/>
    </location>
</feature>
<dbReference type="STRING" id="1817893.AUJ66_02030"/>
<proteinExistence type="predicted"/>
<evidence type="ECO:0000256" key="2">
    <source>
        <dbReference type="ARBA" id="ARBA00022692"/>
    </source>
</evidence>
<reference evidence="6 7" key="1">
    <citation type="journal article" date="2016" name="Environ. Microbiol.">
        <title>Genomic resolution of a cold subsurface aquifer community provides metabolic insights for novel microbes adapted to high CO concentrations.</title>
        <authorList>
            <person name="Probst A.J."/>
            <person name="Castelle C.J."/>
            <person name="Singh A."/>
            <person name="Brown C.T."/>
            <person name="Anantharaman K."/>
            <person name="Sharon I."/>
            <person name="Hug L.A."/>
            <person name="Burstein D."/>
            <person name="Emerson J.B."/>
            <person name="Thomas B.C."/>
            <person name="Banfield J.F."/>
        </authorList>
    </citation>
    <scope>NUCLEOTIDE SEQUENCE [LARGE SCALE GENOMIC DNA]</scope>
    <source>
        <strain evidence="6">CG1_02_38_46</strain>
    </source>
</reference>
<dbReference type="InterPro" id="IPR007318">
    <property type="entry name" value="Phopholipid_MeTrfase"/>
</dbReference>
<dbReference type="Pfam" id="PF04191">
    <property type="entry name" value="PEMT"/>
    <property type="match status" value="1"/>
</dbReference>
<protein>
    <recommendedName>
        <fullName evidence="8">Steroid 5-alpha reductase C-terminal domain-containing protein</fullName>
    </recommendedName>
</protein>
<organism evidence="6 7">
    <name type="scientific">Candidatus Desantisbacteria bacterium CG1_02_38_46</name>
    <dbReference type="NCBI Taxonomy" id="1817893"/>
    <lineage>
        <taxon>Bacteria</taxon>
        <taxon>Candidatus Desantisiibacteriota</taxon>
    </lineage>
</organism>
<name>A0A1J4SEP7_9BACT</name>
<keyword evidence="4 5" id="KW-0472">Membrane</keyword>
<accession>A0A1J4SEP7</accession>
<evidence type="ECO:0000256" key="5">
    <source>
        <dbReference type="SAM" id="Phobius"/>
    </source>
</evidence>
<comment type="subcellular location">
    <subcellularLocation>
        <location evidence="1">Endomembrane system</location>
        <topology evidence="1">Multi-pass membrane protein</topology>
    </subcellularLocation>
</comment>
<comment type="caution">
    <text evidence="6">The sequence shown here is derived from an EMBL/GenBank/DDBJ whole genome shotgun (WGS) entry which is preliminary data.</text>
</comment>